<keyword evidence="1" id="KW-0812">Transmembrane</keyword>
<evidence type="ECO:0000313" key="2">
    <source>
        <dbReference type="EMBL" id="GAG85286.1"/>
    </source>
</evidence>
<dbReference type="AlphaFoldDB" id="X1CM30"/>
<comment type="caution">
    <text evidence="2">The sequence shown here is derived from an EMBL/GenBank/DDBJ whole genome shotgun (WGS) entry which is preliminary data.</text>
</comment>
<sequence length="83" mass="9652">MKNVITLNKKTKFALISFTPPLTILIVIIVFFLLHIAIDLFTLLLAIVIVLPYSIAFFVEYSLRRDHENENLSDYELNLIQEN</sequence>
<reference evidence="2" key="1">
    <citation type="journal article" date="2014" name="Front. Microbiol.">
        <title>High frequency of phylogenetically diverse reductive dehalogenase-homologous genes in deep subseafloor sedimentary metagenomes.</title>
        <authorList>
            <person name="Kawai M."/>
            <person name="Futagami T."/>
            <person name="Toyoda A."/>
            <person name="Takaki Y."/>
            <person name="Nishi S."/>
            <person name="Hori S."/>
            <person name="Arai W."/>
            <person name="Tsubouchi T."/>
            <person name="Morono Y."/>
            <person name="Uchiyama I."/>
            <person name="Ito T."/>
            <person name="Fujiyama A."/>
            <person name="Inagaki F."/>
            <person name="Takami H."/>
        </authorList>
    </citation>
    <scope>NUCLEOTIDE SEQUENCE</scope>
    <source>
        <strain evidence="2">Expedition CK06-06</strain>
    </source>
</reference>
<protein>
    <submittedName>
        <fullName evidence="2">Uncharacterized protein</fullName>
    </submittedName>
</protein>
<proteinExistence type="predicted"/>
<evidence type="ECO:0000256" key="1">
    <source>
        <dbReference type="SAM" id="Phobius"/>
    </source>
</evidence>
<accession>X1CM30</accession>
<feature type="transmembrane region" description="Helical" evidence="1">
    <location>
        <begin position="12"/>
        <end position="34"/>
    </location>
</feature>
<dbReference type="EMBL" id="BART01016714">
    <property type="protein sequence ID" value="GAG85286.1"/>
    <property type="molecule type" value="Genomic_DNA"/>
</dbReference>
<feature type="non-terminal residue" evidence="2">
    <location>
        <position position="83"/>
    </location>
</feature>
<gene>
    <name evidence="2" type="ORF">S01H4_32067</name>
</gene>
<feature type="transmembrane region" description="Helical" evidence="1">
    <location>
        <begin position="40"/>
        <end position="59"/>
    </location>
</feature>
<keyword evidence="1" id="KW-1133">Transmembrane helix</keyword>
<keyword evidence="1" id="KW-0472">Membrane</keyword>
<organism evidence="2">
    <name type="scientific">marine sediment metagenome</name>
    <dbReference type="NCBI Taxonomy" id="412755"/>
    <lineage>
        <taxon>unclassified sequences</taxon>
        <taxon>metagenomes</taxon>
        <taxon>ecological metagenomes</taxon>
    </lineage>
</organism>
<name>X1CM30_9ZZZZ</name>